<name>A0A328C2V5_9DELT</name>
<organism evidence="4 5">
    <name type="scientific">Lujinxingia litoralis</name>
    <dbReference type="NCBI Taxonomy" id="2211119"/>
    <lineage>
        <taxon>Bacteria</taxon>
        <taxon>Deltaproteobacteria</taxon>
        <taxon>Bradymonadales</taxon>
        <taxon>Lujinxingiaceae</taxon>
        <taxon>Lujinxingia</taxon>
    </lineage>
</organism>
<feature type="domain" description="Helix-hairpin-helix DNA-binding motif class 1" evidence="3">
    <location>
        <begin position="230"/>
        <end position="249"/>
    </location>
</feature>
<reference evidence="4 5" key="1">
    <citation type="submission" date="2018-05" db="EMBL/GenBank/DDBJ databases">
        <title>Lujinxingia marina gen. nov. sp. nov., a new facultative anaerobic member of the class Deltaproteobacteria, and proposal of Lujinxingaceae fam. nov.</title>
        <authorList>
            <person name="Li C.-M."/>
        </authorList>
    </citation>
    <scope>NUCLEOTIDE SEQUENCE [LARGE SCALE GENOMIC DNA]</scope>
    <source>
        <strain evidence="4 5">B210</strain>
    </source>
</reference>
<dbReference type="OrthoDB" id="5296317at2"/>
<dbReference type="InterPro" id="IPR003583">
    <property type="entry name" value="Hlx-hairpin-Hlx_DNA-bd_motif"/>
</dbReference>
<gene>
    <name evidence="4" type="ORF">DL240_15740</name>
</gene>
<sequence length="259" mass="27670">MLLLLTLTLAACTDANASELAITYFPSPRDCLPVPSAPSSRDLRAASLTDEPPNDGPDALDELDAFPGDELDAFDESEESEEIDAPERLSDLEAFDTASPGDALFALDLERALAHDTPHPLPSDSDTAPSLHLDPRPPTTHAALPAAPRAQLLAEERLASAERAPTPDTPEHHLPDEAPAPATTSEPTPPAQINLNTATEAQLTAIPGIGPALASRILDYRRQRPFTRLSHLKRVKGIGPATYAKLQPYITLDSPAPER</sequence>
<dbReference type="RefSeq" id="WP_111730859.1">
    <property type="nucleotide sequence ID" value="NZ_QHKO01000008.1"/>
</dbReference>
<feature type="compositionally biased region" description="Low complexity" evidence="1">
    <location>
        <begin position="177"/>
        <end position="186"/>
    </location>
</feature>
<dbReference type="PANTHER" id="PTHR21180">
    <property type="entry name" value="ENDONUCLEASE/EXONUCLEASE/PHOSPHATASE FAMILY DOMAIN-CONTAINING PROTEIN 1"/>
    <property type="match status" value="1"/>
</dbReference>
<dbReference type="EMBL" id="QHKO01000008">
    <property type="protein sequence ID" value="RAL20767.1"/>
    <property type="molecule type" value="Genomic_DNA"/>
</dbReference>
<feature type="region of interest" description="Disordered" evidence="1">
    <location>
        <begin position="160"/>
        <end position="192"/>
    </location>
</feature>
<evidence type="ECO:0000313" key="4">
    <source>
        <dbReference type="EMBL" id="RAL20767.1"/>
    </source>
</evidence>
<dbReference type="SMART" id="SM00278">
    <property type="entry name" value="HhH1"/>
    <property type="match status" value="2"/>
</dbReference>
<evidence type="ECO:0000256" key="2">
    <source>
        <dbReference type="SAM" id="SignalP"/>
    </source>
</evidence>
<dbReference type="GO" id="GO:0003677">
    <property type="term" value="F:DNA binding"/>
    <property type="evidence" value="ECO:0007669"/>
    <property type="project" value="InterPro"/>
</dbReference>
<proteinExistence type="predicted"/>
<feature type="chain" id="PRO_5016408871" description="Helix-hairpin-helix DNA-binding motif class 1 domain-containing protein" evidence="2">
    <location>
        <begin position="18"/>
        <end position="259"/>
    </location>
</feature>
<dbReference type="Pfam" id="PF12836">
    <property type="entry name" value="HHH_3"/>
    <property type="match status" value="1"/>
</dbReference>
<dbReference type="InterPro" id="IPR010994">
    <property type="entry name" value="RuvA_2-like"/>
</dbReference>
<dbReference type="PANTHER" id="PTHR21180:SF32">
    <property type="entry name" value="ENDONUCLEASE_EXONUCLEASE_PHOSPHATASE FAMILY DOMAIN-CONTAINING PROTEIN 1"/>
    <property type="match status" value="1"/>
</dbReference>
<feature type="compositionally biased region" description="Acidic residues" evidence="1">
    <location>
        <begin position="58"/>
        <end position="84"/>
    </location>
</feature>
<keyword evidence="2" id="KW-0732">Signal</keyword>
<dbReference type="Proteomes" id="UP000249169">
    <property type="component" value="Unassembled WGS sequence"/>
</dbReference>
<evidence type="ECO:0000313" key="5">
    <source>
        <dbReference type="Proteomes" id="UP000249169"/>
    </source>
</evidence>
<evidence type="ECO:0000256" key="1">
    <source>
        <dbReference type="SAM" id="MobiDB-lite"/>
    </source>
</evidence>
<dbReference type="GO" id="GO:0015627">
    <property type="term" value="C:type II protein secretion system complex"/>
    <property type="evidence" value="ECO:0007669"/>
    <property type="project" value="TreeGrafter"/>
</dbReference>
<feature type="region of interest" description="Disordered" evidence="1">
    <location>
        <begin position="115"/>
        <end position="142"/>
    </location>
</feature>
<accession>A0A328C2V5</accession>
<feature type="region of interest" description="Disordered" evidence="1">
    <location>
        <begin position="35"/>
        <end position="85"/>
    </location>
</feature>
<dbReference type="GO" id="GO:0015628">
    <property type="term" value="P:protein secretion by the type II secretion system"/>
    <property type="evidence" value="ECO:0007669"/>
    <property type="project" value="TreeGrafter"/>
</dbReference>
<dbReference type="InterPro" id="IPR051675">
    <property type="entry name" value="Endo/Exo/Phosphatase_dom_1"/>
</dbReference>
<comment type="caution">
    <text evidence="4">The sequence shown here is derived from an EMBL/GenBank/DDBJ whole genome shotgun (WGS) entry which is preliminary data.</text>
</comment>
<protein>
    <recommendedName>
        <fullName evidence="3">Helix-hairpin-helix DNA-binding motif class 1 domain-containing protein</fullName>
    </recommendedName>
</protein>
<feature type="domain" description="Helix-hairpin-helix DNA-binding motif class 1" evidence="3">
    <location>
        <begin position="201"/>
        <end position="220"/>
    </location>
</feature>
<evidence type="ECO:0000259" key="3">
    <source>
        <dbReference type="SMART" id="SM00278"/>
    </source>
</evidence>
<dbReference type="AlphaFoldDB" id="A0A328C2V5"/>
<dbReference type="SUPFAM" id="SSF47781">
    <property type="entry name" value="RuvA domain 2-like"/>
    <property type="match status" value="1"/>
</dbReference>
<keyword evidence="5" id="KW-1185">Reference proteome</keyword>
<dbReference type="Gene3D" id="1.10.150.320">
    <property type="entry name" value="Photosystem II 12 kDa extrinsic protein"/>
    <property type="match status" value="1"/>
</dbReference>
<feature type="signal peptide" evidence="2">
    <location>
        <begin position="1"/>
        <end position="17"/>
    </location>
</feature>
<dbReference type="GO" id="GO:0006281">
    <property type="term" value="P:DNA repair"/>
    <property type="evidence" value="ECO:0007669"/>
    <property type="project" value="InterPro"/>
</dbReference>